<dbReference type="Gene3D" id="3.30.1490.20">
    <property type="entry name" value="ATP-grasp fold, A domain"/>
    <property type="match status" value="1"/>
</dbReference>
<dbReference type="EMBL" id="FMZZ01000010">
    <property type="protein sequence ID" value="SDD39639.1"/>
    <property type="molecule type" value="Genomic_DNA"/>
</dbReference>
<dbReference type="Gene3D" id="3.40.50.20">
    <property type="match status" value="1"/>
</dbReference>
<keyword evidence="7" id="KW-1185">Reference proteome</keyword>
<dbReference type="OrthoDB" id="150319at2"/>
<evidence type="ECO:0000313" key="7">
    <source>
        <dbReference type="Proteomes" id="UP000199501"/>
    </source>
</evidence>
<dbReference type="AlphaFoldDB" id="A0A1G6UEE6"/>
<dbReference type="PANTHER" id="PTHR43585">
    <property type="entry name" value="FUMIPYRROLE BIOSYNTHESIS PROTEIN C"/>
    <property type="match status" value="1"/>
</dbReference>
<dbReference type="SUPFAM" id="SSF56059">
    <property type="entry name" value="Glutathione synthetase ATP-binding domain-like"/>
    <property type="match status" value="1"/>
</dbReference>
<dbReference type="InterPro" id="IPR011761">
    <property type="entry name" value="ATP-grasp"/>
</dbReference>
<evidence type="ECO:0000259" key="5">
    <source>
        <dbReference type="PROSITE" id="PS50975"/>
    </source>
</evidence>
<gene>
    <name evidence="6" type="ORF">SAMN05216174_110233</name>
</gene>
<accession>A0A1G6UEE6</accession>
<dbReference type="PANTHER" id="PTHR43585:SF2">
    <property type="entry name" value="ATP-GRASP ENZYME FSQD"/>
    <property type="match status" value="1"/>
</dbReference>
<evidence type="ECO:0000256" key="3">
    <source>
        <dbReference type="ARBA" id="ARBA00022840"/>
    </source>
</evidence>
<dbReference type="GO" id="GO:0046872">
    <property type="term" value="F:metal ion binding"/>
    <property type="evidence" value="ECO:0007669"/>
    <property type="project" value="InterPro"/>
</dbReference>
<evidence type="ECO:0000256" key="1">
    <source>
        <dbReference type="ARBA" id="ARBA00022598"/>
    </source>
</evidence>
<keyword evidence="2 4" id="KW-0547">Nucleotide-binding</keyword>
<dbReference type="STRING" id="1271860.SAMN05216174_110233"/>
<dbReference type="InterPro" id="IPR052032">
    <property type="entry name" value="ATP-dep_AA_Ligase"/>
</dbReference>
<dbReference type="PROSITE" id="PS50975">
    <property type="entry name" value="ATP_GRASP"/>
    <property type="match status" value="1"/>
</dbReference>
<evidence type="ECO:0000313" key="6">
    <source>
        <dbReference type="EMBL" id="SDD39639.1"/>
    </source>
</evidence>
<dbReference type="GO" id="GO:0016874">
    <property type="term" value="F:ligase activity"/>
    <property type="evidence" value="ECO:0007669"/>
    <property type="project" value="UniProtKB-KW"/>
</dbReference>
<dbReference type="GO" id="GO:0005524">
    <property type="term" value="F:ATP binding"/>
    <property type="evidence" value="ECO:0007669"/>
    <property type="project" value="UniProtKB-UniRule"/>
</dbReference>
<dbReference type="Proteomes" id="UP000199501">
    <property type="component" value="Unassembled WGS sequence"/>
</dbReference>
<dbReference type="InterPro" id="IPR013815">
    <property type="entry name" value="ATP_grasp_subdomain_1"/>
</dbReference>
<keyword evidence="1" id="KW-0436">Ligase</keyword>
<dbReference type="RefSeq" id="WP_091453663.1">
    <property type="nucleotide sequence ID" value="NZ_FMZZ01000010.1"/>
</dbReference>
<reference evidence="7" key="1">
    <citation type="submission" date="2016-10" db="EMBL/GenBank/DDBJ databases">
        <authorList>
            <person name="Varghese N."/>
            <person name="Submissions S."/>
        </authorList>
    </citation>
    <scope>NUCLEOTIDE SEQUENCE [LARGE SCALE GENOMIC DNA]</scope>
    <source>
        <strain evidence="7">IBRC-M 10403</strain>
    </source>
</reference>
<name>A0A1G6UEE6_9PSEU</name>
<sequence>MTAAPHVVVLHRWRARYADYARYLDHAAHAVTYVSTDVGAESVPSAAREVVVVPATDDFAAVDHAVRGLAARHGRPQWIVALKEDDLGVAARLRRRWGCPGPTVAETTPFRDKLAMCRAVAGGGVDVPAFAPADSPDDVVAFADAHGWPVVLKPREGSSSAGVAVLRGREDIPTAVSEALAQVFSQGAVHHVDGVFDGSDVACWKVSRYLRTCLEFRSGVPLGSVEVDDPDFHARAGEFARRVLGALTTGPTVFHLEMFADGGRFRFLEVGARAGGAEVPFLWREVHGYDLNEAAFRVAMGEPPPPGATEGPGAPIGGWLIVPAPARRPCRVERSTPMLGTVPELYAEAVLAPGQVLPAADAYYEHVGGRFRFRGASTAAVAAAVSKIAAEYRITGVALD</sequence>
<keyword evidence="3 4" id="KW-0067">ATP-binding</keyword>
<proteinExistence type="predicted"/>
<feature type="domain" description="ATP-grasp" evidence="5">
    <location>
        <begin position="117"/>
        <end position="300"/>
    </location>
</feature>
<evidence type="ECO:0000256" key="4">
    <source>
        <dbReference type="PROSITE-ProRule" id="PRU00409"/>
    </source>
</evidence>
<dbReference type="Gene3D" id="3.30.470.20">
    <property type="entry name" value="ATP-grasp fold, B domain"/>
    <property type="match status" value="1"/>
</dbReference>
<evidence type="ECO:0000256" key="2">
    <source>
        <dbReference type="ARBA" id="ARBA00022741"/>
    </source>
</evidence>
<protein>
    <recommendedName>
        <fullName evidence="5">ATP-grasp domain-containing protein</fullName>
    </recommendedName>
</protein>
<organism evidence="6 7">
    <name type="scientific">Actinokineospora iranica</name>
    <dbReference type="NCBI Taxonomy" id="1271860"/>
    <lineage>
        <taxon>Bacteria</taxon>
        <taxon>Bacillati</taxon>
        <taxon>Actinomycetota</taxon>
        <taxon>Actinomycetes</taxon>
        <taxon>Pseudonocardiales</taxon>
        <taxon>Pseudonocardiaceae</taxon>
        <taxon>Actinokineospora</taxon>
    </lineage>
</organism>